<organism evidence="2 3">
    <name type="scientific">Rhizophagus irregularis (strain DAOM 181602 / DAOM 197198 / MUCL 43194)</name>
    <name type="common">Arbuscular mycorrhizal fungus</name>
    <name type="synonym">Glomus intraradices</name>
    <dbReference type="NCBI Taxonomy" id="747089"/>
    <lineage>
        <taxon>Eukaryota</taxon>
        <taxon>Fungi</taxon>
        <taxon>Fungi incertae sedis</taxon>
        <taxon>Mucoromycota</taxon>
        <taxon>Glomeromycotina</taxon>
        <taxon>Glomeromycetes</taxon>
        <taxon>Glomerales</taxon>
        <taxon>Glomeraceae</taxon>
        <taxon>Rhizophagus</taxon>
    </lineage>
</organism>
<reference evidence="2 3" key="2">
    <citation type="journal article" date="2018" name="New Phytol.">
        <title>High intraspecific genome diversity in the model arbuscular mycorrhizal symbiont Rhizophagus irregularis.</title>
        <authorList>
            <person name="Chen E.C.H."/>
            <person name="Morin E."/>
            <person name="Beaudet D."/>
            <person name="Noel J."/>
            <person name="Yildirir G."/>
            <person name="Ndikumana S."/>
            <person name="Charron P."/>
            <person name="St-Onge C."/>
            <person name="Giorgi J."/>
            <person name="Kruger M."/>
            <person name="Marton T."/>
            <person name="Ropars J."/>
            <person name="Grigoriev I.V."/>
            <person name="Hainaut M."/>
            <person name="Henrissat B."/>
            <person name="Roux C."/>
            <person name="Martin F."/>
            <person name="Corradi N."/>
        </authorList>
    </citation>
    <scope>NUCLEOTIDE SEQUENCE [LARGE SCALE GENOMIC DNA]</scope>
    <source>
        <strain evidence="2 3">DAOM 197198</strain>
    </source>
</reference>
<accession>A0A2P4Q8A4</accession>
<dbReference type="EMBL" id="AUPC02000078">
    <property type="protein sequence ID" value="POG73864.1"/>
    <property type="molecule type" value="Genomic_DNA"/>
</dbReference>
<keyword evidence="1" id="KW-1133">Transmembrane helix</keyword>
<comment type="caution">
    <text evidence="2">The sequence shown here is derived from an EMBL/GenBank/DDBJ whole genome shotgun (WGS) entry which is preliminary data.</text>
</comment>
<keyword evidence="1" id="KW-0812">Transmembrane</keyword>
<evidence type="ECO:0000313" key="3">
    <source>
        <dbReference type="Proteomes" id="UP000018888"/>
    </source>
</evidence>
<gene>
    <name evidence="2" type="ORF">GLOIN_2v1581823</name>
</gene>
<proteinExistence type="predicted"/>
<feature type="transmembrane region" description="Helical" evidence="1">
    <location>
        <begin position="20"/>
        <end position="43"/>
    </location>
</feature>
<evidence type="ECO:0000256" key="1">
    <source>
        <dbReference type="SAM" id="Phobius"/>
    </source>
</evidence>
<keyword evidence="3" id="KW-1185">Reference proteome</keyword>
<dbReference type="AlphaFoldDB" id="A0A2P4Q8A4"/>
<protein>
    <submittedName>
        <fullName evidence="2">Uncharacterized protein</fullName>
    </submittedName>
</protein>
<name>A0A2P4Q8A4_RHIID</name>
<dbReference type="Proteomes" id="UP000018888">
    <property type="component" value="Unassembled WGS sequence"/>
</dbReference>
<evidence type="ECO:0000313" key="2">
    <source>
        <dbReference type="EMBL" id="POG73864.1"/>
    </source>
</evidence>
<keyword evidence="1" id="KW-0472">Membrane</keyword>
<sequence length="51" mass="6153">MKFFLKKSNSYKYGWKLFNLPFLVFLKIKLTIKLGLSYLAAIFCEDCWPHF</sequence>
<reference evidence="2 3" key="1">
    <citation type="journal article" date="2013" name="Proc. Natl. Acad. Sci. U.S.A.">
        <title>Genome of an arbuscular mycorrhizal fungus provides insight into the oldest plant symbiosis.</title>
        <authorList>
            <person name="Tisserant E."/>
            <person name="Malbreil M."/>
            <person name="Kuo A."/>
            <person name="Kohler A."/>
            <person name="Symeonidi A."/>
            <person name="Balestrini R."/>
            <person name="Charron P."/>
            <person name="Duensing N."/>
            <person name="Frei Dit Frey N."/>
            <person name="Gianinazzi-Pearson V."/>
            <person name="Gilbert L.B."/>
            <person name="Handa Y."/>
            <person name="Herr J.R."/>
            <person name="Hijri M."/>
            <person name="Koul R."/>
            <person name="Kawaguchi M."/>
            <person name="Krajinski F."/>
            <person name="Lammers P.J."/>
            <person name="Masclaux F.G."/>
            <person name="Murat C."/>
            <person name="Morin E."/>
            <person name="Ndikumana S."/>
            <person name="Pagni M."/>
            <person name="Petitpierre D."/>
            <person name="Requena N."/>
            <person name="Rosikiewicz P."/>
            <person name="Riley R."/>
            <person name="Saito K."/>
            <person name="San Clemente H."/>
            <person name="Shapiro H."/>
            <person name="van Tuinen D."/>
            <person name="Becard G."/>
            <person name="Bonfante P."/>
            <person name="Paszkowski U."/>
            <person name="Shachar-Hill Y.Y."/>
            <person name="Tuskan G.A."/>
            <person name="Young P.W."/>
            <person name="Sanders I.R."/>
            <person name="Henrissat B."/>
            <person name="Rensing S.A."/>
            <person name="Grigoriev I.V."/>
            <person name="Corradi N."/>
            <person name="Roux C."/>
            <person name="Martin F."/>
        </authorList>
    </citation>
    <scope>NUCLEOTIDE SEQUENCE [LARGE SCALE GENOMIC DNA]</scope>
    <source>
        <strain evidence="2 3">DAOM 197198</strain>
    </source>
</reference>